<protein>
    <submittedName>
        <fullName evidence="1">Uncharacterized protein</fullName>
    </submittedName>
</protein>
<gene>
    <name evidence="1" type="ORF">GNZ18_02915</name>
</gene>
<keyword evidence="2" id="KW-1185">Reference proteome</keyword>
<name>A0A7K1KTQ2_9ACTN</name>
<sequence>MSGRLSRGFMGCAAALAAVLLAGVLLLVVWSSSRCGEAEPGEVQVVNGTGGGVRLRLRYDSGATSEAIPLSPGQAIHMAASCAPTAFVATAPDGRTATYGPPVCPGGPWYIRFPGAESP</sequence>
<dbReference type="AlphaFoldDB" id="A0A7K1KTQ2"/>
<evidence type="ECO:0000313" key="1">
    <source>
        <dbReference type="EMBL" id="MUN35552.1"/>
    </source>
</evidence>
<reference evidence="1 2" key="1">
    <citation type="submission" date="2019-11" db="EMBL/GenBank/DDBJ databases">
        <authorList>
            <person name="Cao P."/>
        </authorList>
    </citation>
    <scope>NUCLEOTIDE SEQUENCE [LARGE SCALE GENOMIC DNA]</scope>
    <source>
        <strain evidence="1 2">NEAU-AAG5</strain>
    </source>
</reference>
<evidence type="ECO:0000313" key="2">
    <source>
        <dbReference type="Proteomes" id="UP000432015"/>
    </source>
</evidence>
<dbReference type="Proteomes" id="UP000432015">
    <property type="component" value="Unassembled WGS sequence"/>
</dbReference>
<dbReference type="RefSeq" id="WP_156214478.1">
    <property type="nucleotide sequence ID" value="NZ_WOFH01000001.1"/>
</dbReference>
<comment type="caution">
    <text evidence="1">The sequence shown here is derived from an EMBL/GenBank/DDBJ whole genome shotgun (WGS) entry which is preliminary data.</text>
</comment>
<dbReference type="EMBL" id="WOFH01000001">
    <property type="protein sequence ID" value="MUN35552.1"/>
    <property type="molecule type" value="Genomic_DNA"/>
</dbReference>
<accession>A0A7K1KTQ2</accession>
<proteinExistence type="predicted"/>
<organism evidence="1 2">
    <name type="scientific">Actinomadura litoris</name>
    <dbReference type="NCBI Taxonomy" id="2678616"/>
    <lineage>
        <taxon>Bacteria</taxon>
        <taxon>Bacillati</taxon>
        <taxon>Actinomycetota</taxon>
        <taxon>Actinomycetes</taxon>
        <taxon>Streptosporangiales</taxon>
        <taxon>Thermomonosporaceae</taxon>
        <taxon>Actinomadura</taxon>
    </lineage>
</organism>